<accession>A0A437PXT5</accession>
<dbReference type="AlphaFoldDB" id="A0A437PXT5"/>
<dbReference type="EMBL" id="SACY01000001">
    <property type="protein sequence ID" value="RVU27028.1"/>
    <property type="molecule type" value="Genomic_DNA"/>
</dbReference>
<dbReference type="Proteomes" id="UP000282832">
    <property type="component" value="Unassembled WGS sequence"/>
</dbReference>
<dbReference type="GO" id="GO:0046872">
    <property type="term" value="F:metal ion binding"/>
    <property type="evidence" value="ECO:0007669"/>
    <property type="project" value="InterPro"/>
</dbReference>
<name>A0A437PXT5_9BACT</name>
<evidence type="ECO:0000313" key="3">
    <source>
        <dbReference type="EMBL" id="RVU27028.1"/>
    </source>
</evidence>
<dbReference type="InterPro" id="IPR006121">
    <property type="entry name" value="HMA_dom"/>
</dbReference>
<feature type="chain" id="PRO_5019554922" evidence="1">
    <location>
        <begin position="18"/>
        <end position="105"/>
    </location>
</feature>
<dbReference type="Pfam" id="PF00403">
    <property type="entry name" value="HMA"/>
    <property type="match status" value="1"/>
</dbReference>
<evidence type="ECO:0000313" key="4">
    <source>
        <dbReference type="Proteomes" id="UP000282832"/>
    </source>
</evidence>
<gene>
    <name evidence="3" type="ORF">EOJ36_03260</name>
</gene>
<feature type="domain" description="HMA" evidence="2">
    <location>
        <begin position="18"/>
        <end position="86"/>
    </location>
</feature>
<reference evidence="3 4" key="1">
    <citation type="submission" date="2019-01" db="EMBL/GenBank/DDBJ databases">
        <authorList>
            <person name="Chen W.-M."/>
        </authorList>
    </citation>
    <scope>NUCLEOTIDE SEQUENCE [LARGE SCALE GENOMIC DNA]</scope>
    <source>
        <strain evidence="3 4">FSY-15</strain>
    </source>
</reference>
<evidence type="ECO:0000256" key="1">
    <source>
        <dbReference type="SAM" id="SignalP"/>
    </source>
</evidence>
<dbReference type="PROSITE" id="PS50846">
    <property type="entry name" value="HMA_2"/>
    <property type="match status" value="1"/>
</dbReference>
<comment type="caution">
    <text evidence="3">The sequence shown here is derived from an EMBL/GenBank/DDBJ whole genome shotgun (WGS) entry which is preliminary data.</text>
</comment>
<dbReference type="RefSeq" id="WP_127802579.1">
    <property type="nucleotide sequence ID" value="NZ_SACY01000001.1"/>
</dbReference>
<keyword evidence="1" id="KW-0732">Signal</keyword>
<organism evidence="3 4">
    <name type="scientific">Sandaracinomonas limnophila</name>
    <dbReference type="NCBI Taxonomy" id="1862386"/>
    <lineage>
        <taxon>Bacteria</taxon>
        <taxon>Pseudomonadati</taxon>
        <taxon>Bacteroidota</taxon>
        <taxon>Cytophagia</taxon>
        <taxon>Cytophagales</taxon>
        <taxon>Flectobacillaceae</taxon>
        <taxon>Sandaracinomonas</taxon>
    </lineage>
</organism>
<dbReference type="Gene3D" id="3.30.70.100">
    <property type="match status" value="1"/>
</dbReference>
<dbReference type="CDD" id="cd00371">
    <property type="entry name" value="HMA"/>
    <property type="match status" value="1"/>
</dbReference>
<feature type="signal peptide" evidence="1">
    <location>
        <begin position="1"/>
        <end position="17"/>
    </location>
</feature>
<evidence type="ECO:0000259" key="2">
    <source>
        <dbReference type="PROSITE" id="PS50846"/>
    </source>
</evidence>
<protein>
    <submittedName>
        <fullName evidence="3">Heavy-metal-associated domain-containing protein</fullName>
    </submittedName>
</protein>
<keyword evidence="4" id="KW-1185">Reference proteome</keyword>
<dbReference type="InterPro" id="IPR036163">
    <property type="entry name" value="HMA_dom_sf"/>
</dbReference>
<dbReference type="OrthoDB" id="5513217at2"/>
<sequence>MKKLMFLFLLAPAVLMAGPKVKIKIRTSAICEMCKERIEKNLTLSKGVKRAELDLNDKVVTVTYDVSKTTFEAVKKAITEVGYDADEAVADAKGYEKLPSCCKKK</sequence>
<dbReference type="SUPFAM" id="SSF55008">
    <property type="entry name" value="HMA, heavy metal-associated domain"/>
    <property type="match status" value="1"/>
</dbReference>
<proteinExistence type="predicted"/>